<dbReference type="WBParaSite" id="RSKR_0001034750.1">
    <property type="protein sequence ID" value="RSKR_0001034750.1"/>
    <property type="gene ID" value="RSKR_0001034750"/>
</dbReference>
<organism evidence="1 2">
    <name type="scientific">Rhabditophanes sp. KR3021</name>
    <dbReference type="NCBI Taxonomy" id="114890"/>
    <lineage>
        <taxon>Eukaryota</taxon>
        <taxon>Metazoa</taxon>
        <taxon>Ecdysozoa</taxon>
        <taxon>Nematoda</taxon>
        <taxon>Chromadorea</taxon>
        <taxon>Rhabditida</taxon>
        <taxon>Tylenchina</taxon>
        <taxon>Panagrolaimomorpha</taxon>
        <taxon>Strongyloidoidea</taxon>
        <taxon>Alloionematidae</taxon>
        <taxon>Rhabditophanes</taxon>
    </lineage>
</organism>
<name>A0AC35UDC2_9BILA</name>
<reference evidence="2" key="1">
    <citation type="submission" date="2016-11" db="UniProtKB">
        <authorList>
            <consortium name="WormBaseParasite"/>
        </authorList>
    </citation>
    <scope>IDENTIFICATION</scope>
    <source>
        <strain evidence="2">KR3021</strain>
    </source>
</reference>
<evidence type="ECO:0000313" key="2">
    <source>
        <dbReference type="WBParaSite" id="RSKR_0001034750.1"/>
    </source>
</evidence>
<accession>A0AC35UDC2</accession>
<dbReference type="Proteomes" id="UP000095286">
    <property type="component" value="Unplaced"/>
</dbReference>
<proteinExistence type="predicted"/>
<sequence length="231" mass="26852">MMLKPIKTSRLKLTLIILMVIKSGILVKLLFNNIDKDIDERKLFDKPYEYLSQDTEDIKILKCAVAILLLYFIIFAVTCFALFTNTLVSNDWCGFKVKKAFFHTLFKRSLFGEITKNVFKCGQINTTINVKNELKNDKDELMDDDESMSFMELMALSCVIIIQLLVITTLTKMTFLLEYNQRIKKVNINRFQDTVKQIQEEKERKEARISYSSDSDGGLNYVTAKPNKDHQ</sequence>
<protein>
    <submittedName>
        <fullName evidence="2">YIR protein</fullName>
    </submittedName>
</protein>
<evidence type="ECO:0000313" key="1">
    <source>
        <dbReference type="Proteomes" id="UP000095286"/>
    </source>
</evidence>